<protein>
    <submittedName>
        <fullName evidence="1">Uncharacterized protein</fullName>
    </submittedName>
</protein>
<evidence type="ECO:0000313" key="2">
    <source>
        <dbReference type="Proteomes" id="UP000204609"/>
    </source>
</evidence>
<dbReference type="KEGG" id="vg:28800581"/>
<organism evidence="1 2">
    <name type="scientific">Gordonia phage OneUp</name>
    <dbReference type="NCBI Taxonomy" id="1838074"/>
    <lineage>
        <taxon>Viruses</taxon>
        <taxon>Duplodnaviria</taxon>
        <taxon>Heunggongvirae</taxon>
        <taxon>Uroviricota</taxon>
        <taxon>Caudoviricetes</taxon>
        <taxon>Oneupvirus</taxon>
        <taxon>Oneupvirus oneup</taxon>
    </lineage>
</organism>
<reference evidence="2" key="1">
    <citation type="submission" date="2016-03" db="EMBL/GenBank/DDBJ databases">
        <authorList>
            <person name="Ploux O."/>
        </authorList>
    </citation>
    <scope>NUCLEOTIDE SEQUENCE [LARGE SCALE GENOMIC DNA]</scope>
</reference>
<sequence length="63" mass="6861">MTQGKIIDNIKNAGGVIPALQTGVVPMGSGPEVEEYAQIAQLWEMFNVYVKNFEDKHGIGGLR</sequence>
<dbReference type="EMBL" id="KU998245">
    <property type="protein sequence ID" value="ANA86456.1"/>
    <property type="molecule type" value="Genomic_DNA"/>
</dbReference>
<accession>A0A160DET4</accession>
<dbReference type="GeneID" id="28800581"/>
<dbReference type="Proteomes" id="UP000204609">
    <property type="component" value="Segment"/>
</dbReference>
<name>A0A160DET4_9CAUD</name>
<evidence type="ECO:0000313" key="1">
    <source>
        <dbReference type="EMBL" id="ANA86456.1"/>
    </source>
</evidence>
<keyword evidence="2" id="KW-1185">Reference proteome</keyword>
<gene>
    <name evidence="1" type="primary">122</name>
    <name evidence="1" type="ORF">PBI_ONEUP_122</name>
</gene>
<dbReference type="RefSeq" id="YP_009274538.1">
    <property type="nucleotide sequence ID" value="NC_030917.1"/>
</dbReference>
<proteinExistence type="predicted"/>